<evidence type="ECO:0000313" key="3">
    <source>
        <dbReference type="Proteomes" id="UP001586593"/>
    </source>
</evidence>
<accession>A0ABR3Y5D1</accession>
<feature type="compositionally biased region" description="Polar residues" evidence="1">
    <location>
        <begin position="20"/>
        <end position="36"/>
    </location>
</feature>
<proteinExistence type="predicted"/>
<feature type="compositionally biased region" description="Basic and acidic residues" evidence="1">
    <location>
        <begin position="38"/>
        <end position="53"/>
    </location>
</feature>
<sequence length="524" mass="59104">MALESPNSKRKRATVVAPSARNQDASQLEHVSSLNLPSRHEFDDHDMDREPSIRYRQVAKTRMKANDSRAKPGNPIPPEHFQGYLGADAEAKAVDGQSHLLRRSTREHRSSPAQPWWISKASNQLSVNEQPRGMRERNLPGEGVRGGSRPDPHSYEGHPRASGTDSKNRGARHDSAEVAQDALHLRASPMSSRGQGITQTPGTSLAKQRSRPQFKETSRKRQRTNTGKTHMDPAASSEVDRDLEDLDALTSGSNLKFQRVTSRSRRIPRSVIRTKWMRMDEASLMTITDLMSDVSRTVLSRYRGRGQSHWQVQHILHAFSLRLHSKLAKGLPFPPPLGQILGRNKGKTDAAEHSVSFVDEFDFERTVTTLHYLETLLDPLIHSVSLLRTEKEREEEALETDYQTLRTLETNARAEARRWQEMGKRDHPLALGVESDLTMFNSNQDGSEVISRGFNQLGHVFKDFEDVDLLSISQQLSSHMQSMRANLHPVAELLPAMTKGRATLQAVLFDKLNSHEYEKLVLGQ</sequence>
<gene>
    <name evidence="2" type="ORF">VTK73DRAFT_9998</name>
</gene>
<protein>
    <recommendedName>
        <fullName evidence="4">Kinetochore protein Mis13/DSN1</fullName>
    </recommendedName>
</protein>
<name>A0ABR3Y5D1_9PEZI</name>
<comment type="caution">
    <text evidence="2">The sequence shown here is derived from an EMBL/GenBank/DDBJ whole genome shotgun (WGS) entry which is preliminary data.</text>
</comment>
<evidence type="ECO:0000256" key="1">
    <source>
        <dbReference type="SAM" id="MobiDB-lite"/>
    </source>
</evidence>
<feature type="compositionally biased region" description="Polar residues" evidence="1">
    <location>
        <begin position="189"/>
        <end position="207"/>
    </location>
</feature>
<feature type="compositionally biased region" description="Basic and acidic residues" evidence="1">
    <location>
        <begin position="166"/>
        <end position="176"/>
    </location>
</feature>
<feature type="region of interest" description="Disordered" evidence="1">
    <location>
        <begin position="1"/>
        <end position="241"/>
    </location>
</feature>
<evidence type="ECO:0000313" key="2">
    <source>
        <dbReference type="EMBL" id="KAL1883072.1"/>
    </source>
</evidence>
<dbReference type="EMBL" id="JAZHXJ010000009">
    <property type="protein sequence ID" value="KAL1883072.1"/>
    <property type="molecule type" value="Genomic_DNA"/>
</dbReference>
<keyword evidence="3" id="KW-1185">Reference proteome</keyword>
<dbReference type="InterPro" id="IPR025212">
    <property type="entry name" value="CAD_CENP-Q"/>
</dbReference>
<feature type="compositionally biased region" description="Basic and acidic residues" evidence="1">
    <location>
        <begin position="148"/>
        <end position="159"/>
    </location>
</feature>
<dbReference type="Pfam" id="PF13094">
    <property type="entry name" value="CENP-Q"/>
    <property type="match status" value="1"/>
</dbReference>
<evidence type="ECO:0008006" key="4">
    <source>
        <dbReference type="Google" id="ProtNLM"/>
    </source>
</evidence>
<feature type="compositionally biased region" description="Polar residues" evidence="1">
    <location>
        <begin position="120"/>
        <end position="129"/>
    </location>
</feature>
<reference evidence="2 3" key="1">
    <citation type="journal article" date="2024" name="Commun. Biol.">
        <title>Comparative genomic analysis of thermophilic fungi reveals convergent evolutionary adaptations and gene losses.</title>
        <authorList>
            <person name="Steindorff A.S."/>
            <person name="Aguilar-Pontes M.V."/>
            <person name="Robinson A.J."/>
            <person name="Andreopoulos B."/>
            <person name="LaButti K."/>
            <person name="Kuo A."/>
            <person name="Mondo S."/>
            <person name="Riley R."/>
            <person name="Otillar R."/>
            <person name="Haridas S."/>
            <person name="Lipzen A."/>
            <person name="Grimwood J."/>
            <person name="Schmutz J."/>
            <person name="Clum A."/>
            <person name="Reid I.D."/>
            <person name="Moisan M.C."/>
            <person name="Butler G."/>
            <person name="Nguyen T.T.M."/>
            <person name="Dewar K."/>
            <person name="Conant G."/>
            <person name="Drula E."/>
            <person name="Henrissat B."/>
            <person name="Hansel C."/>
            <person name="Singer S."/>
            <person name="Hutchinson M.I."/>
            <person name="de Vries R.P."/>
            <person name="Natvig D.O."/>
            <person name="Powell A.J."/>
            <person name="Tsang A."/>
            <person name="Grigoriev I.V."/>
        </authorList>
    </citation>
    <scope>NUCLEOTIDE SEQUENCE [LARGE SCALE GENOMIC DNA]</scope>
    <source>
        <strain evidence="2 3">ATCC 24622</strain>
    </source>
</reference>
<organism evidence="2 3">
    <name type="scientific">Phialemonium thermophilum</name>
    <dbReference type="NCBI Taxonomy" id="223376"/>
    <lineage>
        <taxon>Eukaryota</taxon>
        <taxon>Fungi</taxon>
        <taxon>Dikarya</taxon>
        <taxon>Ascomycota</taxon>
        <taxon>Pezizomycotina</taxon>
        <taxon>Sordariomycetes</taxon>
        <taxon>Sordariomycetidae</taxon>
        <taxon>Cephalothecales</taxon>
        <taxon>Cephalothecaceae</taxon>
        <taxon>Phialemonium</taxon>
    </lineage>
</organism>
<dbReference type="Proteomes" id="UP001586593">
    <property type="component" value="Unassembled WGS sequence"/>
</dbReference>